<evidence type="ECO:0000256" key="4">
    <source>
        <dbReference type="ARBA" id="ARBA00023015"/>
    </source>
</evidence>
<dbReference type="GO" id="GO:0006355">
    <property type="term" value="P:regulation of DNA-templated transcription"/>
    <property type="evidence" value="ECO:0007669"/>
    <property type="project" value="InterPro"/>
</dbReference>
<dbReference type="PANTHER" id="PTHR31384:SF160">
    <property type="entry name" value="AUXIN RESPONSE FACTOR 16"/>
    <property type="match status" value="1"/>
</dbReference>
<keyword evidence="5 10" id="KW-0238">DNA-binding</keyword>
<feature type="compositionally biased region" description="Polar residues" evidence="11">
    <location>
        <begin position="573"/>
        <end position="584"/>
    </location>
</feature>
<dbReference type="SUPFAM" id="SSF101936">
    <property type="entry name" value="DNA-binding pseudobarrel domain"/>
    <property type="match status" value="1"/>
</dbReference>
<dbReference type="CDD" id="cd10017">
    <property type="entry name" value="B3_DNA"/>
    <property type="match status" value="1"/>
</dbReference>
<comment type="caution">
    <text evidence="14">The sequence shown here is derived from an EMBL/GenBank/DDBJ whole genome shotgun (WGS) entry which is preliminary data.</text>
</comment>
<dbReference type="Gene3D" id="2.40.330.10">
    <property type="entry name" value="DNA-binding pseudobarrel domain"/>
    <property type="match status" value="1"/>
</dbReference>
<evidence type="ECO:0000256" key="6">
    <source>
        <dbReference type="ARBA" id="ARBA00023163"/>
    </source>
</evidence>
<dbReference type="Pfam" id="PF06507">
    <property type="entry name" value="ARF_AD"/>
    <property type="match status" value="1"/>
</dbReference>
<dbReference type="Proteomes" id="UP001154282">
    <property type="component" value="Unassembled WGS sequence"/>
</dbReference>
<keyword evidence="15" id="KW-1185">Reference proteome</keyword>
<feature type="compositionally biased region" description="Low complexity" evidence="11">
    <location>
        <begin position="536"/>
        <end position="553"/>
    </location>
</feature>
<reference evidence="14" key="1">
    <citation type="submission" date="2022-08" db="EMBL/GenBank/DDBJ databases">
        <authorList>
            <person name="Gutierrez-Valencia J."/>
        </authorList>
    </citation>
    <scope>NUCLEOTIDE SEQUENCE</scope>
</reference>
<feature type="compositionally biased region" description="Polar residues" evidence="11">
    <location>
        <begin position="492"/>
        <end position="503"/>
    </location>
</feature>
<dbReference type="GO" id="GO:0051301">
    <property type="term" value="P:cell division"/>
    <property type="evidence" value="ECO:0007669"/>
    <property type="project" value="UniProtKB-ARBA"/>
</dbReference>
<evidence type="ECO:0000256" key="8">
    <source>
        <dbReference type="ARBA" id="ARBA00023294"/>
    </source>
</evidence>
<evidence type="ECO:0000256" key="1">
    <source>
        <dbReference type="ARBA" id="ARBA00004123"/>
    </source>
</evidence>
<evidence type="ECO:0000256" key="10">
    <source>
        <dbReference type="RuleBase" id="RU004561"/>
    </source>
</evidence>
<evidence type="ECO:0000313" key="15">
    <source>
        <dbReference type="Proteomes" id="UP001154282"/>
    </source>
</evidence>
<dbReference type="FunFam" id="2.40.330.10:FF:000001">
    <property type="entry name" value="Auxin response factor"/>
    <property type="match status" value="1"/>
</dbReference>
<feature type="region of interest" description="Disordered" evidence="11">
    <location>
        <begin position="529"/>
        <end position="555"/>
    </location>
</feature>
<dbReference type="InterPro" id="IPR010525">
    <property type="entry name" value="ARF_dom"/>
</dbReference>
<dbReference type="Gene3D" id="2.30.30.1040">
    <property type="match status" value="1"/>
</dbReference>
<feature type="region of interest" description="Disordered" evidence="11">
    <location>
        <begin position="483"/>
        <end position="517"/>
    </location>
</feature>
<keyword evidence="8 10" id="KW-0927">Auxin signaling pathway</keyword>
<dbReference type="Gene3D" id="3.10.20.90">
    <property type="entry name" value="Phosphatidylinositol 3-kinase Catalytic Subunit, Chain A, domain 1"/>
    <property type="match status" value="1"/>
</dbReference>
<feature type="domain" description="TF-B3" evidence="12">
    <location>
        <begin position="119"/>
        <end position="221"/>
    </location>
</feature>
<dbReference type="InterPro" id="IPR015300">
    <property type="entry name" value="DNA-bd_pseudobarrel_sf"/>
</dbReference>
<evidence type="ECO:0000256" key="2">
    <source>
        <dbReference type="ARBA" id="ARBA00007853"/>
    </source>
</evidence>
<dbReference type="GO" id="GO:0007389">
    <property type="term" value="P:pattern specification process"/>
    <property type="evidence" value="ECO:0007669"/>
    <property type="project" value="UniProtKB-ARBA"/>
</dbReference>
<dbReference type="GO" id="GO:0005634">
    <property type="term" value="C:nucleus"/>
    <property type="evidence" value="ECO:0007669"/>
    <property type="project" value="UniProtKB-SubCell"/>
</dbReference>
<evidence type="ECO:0000256" key="11">
    <source>
        <dbReference type="SAM" id="MobiDB-lite"/>
    </source>
</evidence>
<evidence type="ECO:0000259" key="13">
    <source>
        <dbReference type="PROSITE" id="PS51745"/>
    </source>
</evidence>
<evidence type="ECO:0000256" key="7">
    <source>
        <dbReference type="ARBA" id="ARBA00023242"/>
    </source>
</evidence>
<comment type="subcellular location">
    <subcellularLocation>
        <location evidence="1 10">Nucleus</location>
    </subcellularLocation>
</comment>
<accession>A0AAV0IJZ6</accession>
<feature type="region of interest" description="Disordered" evidence="11">
    <location>
        <begin position="573"/>
        <end position="616"/>
    </location>
</feature>
<proteinExistence type="inferred from homology"/>
<evidence type="ECO:0000256" key="5">
    <source>
        <dbReference type="ARBA" id="ARBA00023125"/>
    </source>
</evidence>
<dbReference type="AlphaFoldDB" id="A0AAV0IJZ6"/>
<feature type="domain" description="PB1" evidence="13">
    <location>
        <begin position="618"/>
        <end position="701"/>
    </location>
</feature>
<evidence type="ECO:0000256" key="9">
    <source>
        <dbReference type="ARBA" id="ARBA00037697"/>
    </source>
</evidence>
<feature type="compositionally biased region" description="Basic and acidic residues" evidence="11">
    <location>
        <begin position="586"/>
        <end position="598"/>
    </location>
</feature>
<dbReference type="EMBL" id="CAMGYJ010000004">
    <property type="protein sequence ID" value="CAI0397870.1"/>
    <property type="molecule type" value="Genomic_DNA"/>
</dbReference>
<evidence type="ECO:0000256" key="3">
    <source>
        <dbReference type="ARBA" id="ARBA00011726"/>
    </source>
</evidence>
<dbReference type="FunFam" id="2.30.30.1040:FF:000002">
    <property type="entry name" value="Auxin response factor"/>
    <property type="match status" value="1"/>
</dbReference>
<dbReference type="InterPro" id="IPR044835">
    <property type="entry name" value="ARF_plant"/>
</dbReference>
<dbReference type="InterPro" id="IPR053793">
    <property type="entry name" value="PB1-like"/>
</dbReference>
<gene>
    <name evidence="14" type="ORF">LITE_LOCUS9700</name>
</gene>
<dbReference type="PROSITE" id="PS51745">
    <property type="entry name" value="PB1"/>
    <property type="match status" value="1"/>
</dbReference>
<evidence type="ECO:0000313" key="14">
    <source>
        <dbReference type="EMBL" id="CAI0397870.1"/>
    </source>
</evidence>
<dbReference type="PANTHER" id="PTHR31384">
    <property type="entry name" value="AUXIN RESPONSE FACTOR 4-RELATED"/>
    <property type="match status" value="1"/>
</dbReference>
<sequence>MKELLEKSLDPQLWHACAGSMVQIPPLNSKIIYFPQGHAEHCQSPVDFPFSSAAAASKIPASILCRVAAVRFLADPETDEVYTKMSLVPLPPNAAELDFGADEIELGSNSGIQENPASFAKTLTQSDANNGGGFSVPRYCAETIFPRLDYSADPPVQTVLAKDVHGEVWKFRHIYRGTPRRHLLTTGWSTFVNQKKLVAGDSIVFLRAENGDLCVGIRRAKRGFGGSSSFPPQSGWGINTNTYGAGGMGNNPYGNFSLFLKEDENKAVRNGGKGSSSPAAAGKVKPEDVLEAARLAASGRPFDVYYYPRASTPEFCVKASSARAAMRIHWCPGMRFKMPFETEDSSRISWFMATVASVQVADPIRWPNSPWRLLQVTWDEPEMLQNVKRVSPWLVEPVTNIPMIQPSGFSSPPRKKFRFPTGPLDFPLDGQFQLPSFSGSNNNPLSSSSSPLYYLSDNSAPAGIQGARHAHIGVSLSDLHHLNHNKLPQPPSSGSFLRNLQQFNPPPPAPPSTHSRFLETGSESLSCLLTIGNGNSSSSSSPEKPSSYSSSSSQEKKKQFFLFGQPILTEQQISHNRSGESISRNAPDEKQLSSEEKSSSAGGGHSSRNQSCLSDGGSQTCKVFIESEDAGRTIDLTAFASYEELYTRLANMLGMERTAILNHVVYRDTAGVVKRTGDEPFSLFSRTASRVTILINPPRNDNVARKRMIRSAESGLEASNKRGPLSISA</sequence>
<comment type="function">
    <text evidence="9">Auxin response factors (ARFs) are transcriptional factors that bind specifically to the DNA sequence 5'-TGTCTC-3' found in the auxin-responsive promoter elements (AuxREs). Could act as transcriptional activator or repressor. Formation of heterodimers with Aux/IAA proteins may alter their ability to modulate early auxin response genes expression.</text>
</comment>
<dbReference type="SMART" id="SM01019">
    <property type="entry name" value="B3"/>
    <property type="match status" value="1"/>
</dbReference>
<dbReference type="InterPro" id="IPR003340">
    <property type="entry name" value="B3_DNA-bd"/>
</dbReference>
<dbReference type="GO" id="GO:0048829">
    <property type="term" value="P:root cap development"/>
    <property type="evidence" value="ECO:0007669"/>
    <property type="project" value="UniProtKB-ARBA"/>
</dbReference>
<comment type="subunit">
    <text evidence="3 10">Homodimers and heterodimers.</text>
</comment>
<evidence type="ECO:0000259" key="12">
    <source>
        <dbReference type="PROSITE" id="PS50863"/>
    </source>
</evidence>
<protein>
    <recommendedName>
        <fullName evidence="10">Auxin response factor</fullName>
    </recommendedName>
</protein>
<organism evidence="14 15">
    <name type="scientific">Linum tenue</name>
    <dbReference type="NCBI Taxonomy" id="586396"/>
    <lineage>
        <taxon>Eukaryota</taxon>
        <taxon>Viridiplantae</taxon>
        <taxon>Streptophyta</taxon>
        <taxon>Embryophyta</taxon>
        <taxon>Tracheophyta</taxon>
        <taxon>Spermatophyta</taxon>
        <taxon>Magnoliopsida</taxon>
        <taxon>eudicotyledons</taxon>
        <taxon>Gunneridae</taxon>
        <taxon>Pentapetalae</taxon>
        <taxon>rosids</taxon>
        <taxon>fabids</taxon>
        <taxon>Malpighiales</taxon>
        <taxon>Linaceae</taxon>
        <taxon>Linum</taxon>
    </lineage>
</organism>
<dbReference type="GO" id="GO:0003677">
    <property type="term" value="F:DNA binding"/>
    <property type="evidence" value="ECO:0007669"/>
    <property type="project" value="UniProtKB-KW"/>
</dbReference>
<keyword evidence="7 10" id="KW-0539">Nucleus</keyword>
<name>A0AAV0IJZ6_9ROSI</name>
<dbReference type="GO" id="GO:0009734">
    <property type="term" value="P:auxin-activated signaling pathway"/>
    <property type="evidence" value="ECO:0007669"/>
    <property type="project" value="UniProtKB-KW"/>
</dbReference>
<dbReference type="Pfam" id="PF02362">
    <property type="entry name" value="B3"/>
    <property type="match status" value="1"/>
</dbReference>
<dbReference type="PROSITE" id="PS50863">
    <property type="entry name" value="B3"/>
    <property type="match status" value="1"/>
</dbReference>
<keyword evidence="4 10" id="KW-0805">Transcription regulation</keyword>
<keyword evidence="6 10" id="KW-0804">Transcription</keyword>
<comment type="similarity">
    <text evidence="2 10">Belongs to the ARF family.</text>
</comment>